<keyword evidence="3 8" id="KW-0812">Transmembrane</keyword>
<dbReference type="GO" id="GO:0004713">
    <property type="term" value="F:protein tyrosine kinase activity"/>
    <property type="evidence" value="ECO:0007669"/>
    <property type="project" value="TreeGrafter"/>
</dbReference>
<evidence type="ECO:0000256" key="4">
    <source>
        <dbReference type="ARBA" id="ARBA00022989"/>
    </source>
</evidence>
<evidence type="ECO:0000256" key="1">
    <source>
        <dbReference type="ARBA" id="ARBA00004651"/>
    </source>
</evidence>
<dbReference type="PANTHER" id="PTHR32309:SF13">
    <property type="entry name" value="FERRIC ENTEROBACTIN TRANSPORT PROTEIN FEPE"/>
    <property type="match status" value="1"/>
</dbReference>
<feature type="coiled-coil region" evidence="6">
    <location>
        <begin position="241"/>
        <end position="304"/>
    </location>
</feature>
<evidence type="ECO:0000256" key="5">
    <source>
        <dbReference type="ARBA" id="ARBA00023136"/>
    </source>
</evidence>
<feature type="transmembrane region" description="Helical" evidence="8">
    <location>
        <begin position="37"/>
        <end position="59"/>
    </location>
</feature>
<feature type="coiled-coil region" evidence="6">
    <location>
        <begin position="328"/>
        <end position="391"/>
    </location>
</feature>
<comment type="subcellular location">
    <subcellularLocation>
        <location evidence="1">Cell membrane</location>
        <topology evidence="1">Multi-pass membrane protein</topology>
    </subcellularLocation>
</comment>
<dbReference type="Pfam" id="PF02706">
    <property type="entry name" value="Wzz"/>
    <property type="match status" value="1"/>
</dbReference>
<feature type="compositionally biased region" description="Basic and acidic residues" evidence="7">
    <location>
        <begin position="1"/>
        <end position="11"/>
    </location>
</feature>
<name>A0A1M5ZYB2_9RHOB</name>
<organism evidence="11 12">
    <name type="scientific">Wenxinia saemankumensis</name>
    <dbReference type="NCBI Taxonomy" id="1447782"/>
    <lineage>
        <taxon>Bacteria</taxon>
        <taxon>Pseudomonadati</taxon>
        <taxon>Pseudomonadota</taxon>
        <taxon>Alphaproteobacteria</taxon>
        <taxon>Rhodobacterales</taxon>
        <taxon>Roseobacteraceae</taxon>
        <taxon>Wenxinia</taxon>
    </lineage>
</organism>
<evidence type="ECO:0000256" key="8">
    <source>
        <dbReference type="SAM" id="Phobius"/>
    </source>
</evidence>
<dbReference type="OrthoDB" id="230260at2"/>
<evidence type="ECO:0000256" key="6">
    <source>
        <dbReference type="SAM" id="Coils"/>
    </source>
</evidence>
<evidence type="ECO:0000256" key="2">
    <source>
        <dbReference type="ARBA" id="ARBA00022475"/>
    </source>
</evidence>
<dbReference type="InterPro" id="IPR003856">
    <property type="entry name" value="LPS_length_determ_N"/>
</dbReference>
<accession>A0A1M5ZYB2</accession>
<dbReference type="EMBL" id="FQYO01000001">
    <property type="protein sequence ID" value="SHI29265.1"/>
    <property type="molecule type" value="Genomic_DNA"/>
</dbReference>
<evidence type="ECO:0000259" key="9">
    <source>
        <dbReference type="Pfam" id="PF02706"/>
    </source>
</evidence>
<feature type="domain" description="Polysaccharide chain length determinant N-terminal" evidence="9">
    <location>
        <begin position="23"/>
        <end position="112"/>
    </location>
</feature>
<keyword evidence="6" id="KW-0175">Coiled coil</keyword>
<evidence type="ECO:0000313" key="11">
    <source>
        <dbReference type="EMBL" id="SHI29265.1"/>
    </source>
</evidence>
<dbReference type="InterPro" id="IPR050445">
    <property type="entry name" value="Bact_polysacc_biosynth/exp"/>
</dbReference>
<sequence>MTGPVRERRLDLSGPASQGPGDGVDLRRVSRAVRRQAPLVGLCGLAGLVVAVALILMSVPRYRAVETVLLDEERRELLEAVSPIPNAIYSDSALQSELEILKSRELALQVVDRMNLHEDEAFLDPPAGAAERLAAMADRIVRPVADWLEPEPVVAGPQTPDNVAPVDPEAAARSRAATILQGNMSADRVGRSFVLQIGYEGFSPERARDIARAYGRSYQTYQLEASRDVAANAGAWIQQRLEALEVRSLEAAAELQQFRAENDLVQVRGDLLSEQQLSDMAGELIEASAAVAEVNARLANLEAVEEDTPVEALILAGPTDEAGADDVLQELRREYLDARRRFVALGDQYGPDHPLAQQIGQVLATLEQRIREELQSEIAALRARRDIALGREASLREDLGSLASGSGEDVAMLGRLSQLEAVAETYQEVYRDYLQRYELTTQQQAFPIATVRIISEAEAPRGASSPRKKAGLLSGLLIGLLLGVVIGSLREIGPRRLRTRDEVIELSGLPCAGLLPAGSGARGTDARGRVGRQTALRALAALGRTGQGRVPMVVAIAPVASGSDPMDMAAHLARAMQERGMDQPIVLDCRGSTDRELEKMRRRHGLQVRAAARPSDIGVRTGPDGRRRTILSILPPLTETAGNDPYSERSDATILTIPWGRIRPELVEGALADHPDFGSRLATTVLVGGRLRRARLYMPRGGYEQEAARG</sequence>
<evidence type="ECO:0000256" key="7">
    <source>
        <dbReference type="SAM" id="MobiDB-lite"/>
    </source>
</evidence>
<gene>
    <name evidence="11" type="ORF">SAMN05444417_0069</name>
</gene>
<evidence type="ECO:0000259" key="10">
    <source>
        <dbReference type="Pfam" id="PF13807"/>
    </source>
</evidence>
<keyword evidence="12" id="KW-1185">Reference proteome</keyword>
<reference evidence="11 12" key="1">
    <citation type="submission" date="2016-11" db="EMBL/GenBank/DDBJ databases">
        <authorList>
            <person name="Jaros S."/>
            <person name="Januszkiewicz K."/>
            <person name="Wedrychowicz H."/>
        </authorList>
    </citation>
    <scope>NUCLEOTIDE SEQUENCE [LARGE SCALE GENOMIC DNA]</scope>
    <source>
        <strain evidence="11 12">DSM 100565</strain>
    </source>
</reference>
<feature type="region of interest" description="Disordered" evidence="7">
    <location>
        <begin position="1"/>
        <end position="24"/>
    </location>
</feature>
<keyword evidence="5 8" id="KW-0472">Membrane</keyword>
<keyword evidence="4 8" id="KW-1133">Transmembrane helix</keyword>
<proteinExistence type="predicted"/>
<protein>
    <submittedName>
        <fullName evidence="11">Uncharacterized protein involved in exopolysaccharide biosynthesis</fullName>
    </submittedName>
</protein>
<dbReference type="InterPro" id="IPR032807">
    <property type="entry name" value="GNVR"/>
</dbReference>
<feature type="domain" description="Tyrosine-protein kinase G-rich" evidence="10">
    <location>
        <begin position="422"/>
        <end position="491"/>
    </location>
</feature>
<evidence type="ECO:0000313" key="12">
    <source>
        <dbReference type="Proteomes" id="UP000184292"/>
    </source>
</evidence>
<dbReference type="GO" id="GO:0005886">
    <property type="term" value="C:plasma membrane"/>
    <property type="evidence" value="ECO:0007669"/>
    <property type="project" value="UniProtKB-SubCell"/>
</dbReference>
<keyword evidence="2" id="KW-1003">Cell membrane</keyword>
<dbReference type="RefSeq" id="WP_073325537.1">
    <property type="nucleotide sequence ID" value="NZ_FQYO01000001.1"/>
</dbReference>
<dbReference type="AlphaFoldDB" id="A0A1M5ZYB2"/>
<dbReference type="Proteomes" id="UP000184292">
    <property type="component" value="Unassembled WGS sequence"/>
</dbReference>
<evidence type="ECO:0000256" key="3">
    <source>
        <dbReference type="ARBA" id="ARBA00022692"/>
    </source>
</evidence>
<dbReference type="STRING" id="1447782.SAMN05444417_0069"/>
<dbReference type="PANTHER" id="PTHR32309">
    <property type="entry name" value="TYROSINE-PROTEIN KINASE"/>
    <property type="match status" value="1"/>
</dbReference>
<dbReference type="Pfam" id="PF13807">
    <property type="entry name" value="GNVR"/>
    <property type="match status" value="1"/>
</dbReference>